<name>A0AAN7ULR7_9PEZI</name>
<reference evidence="2 3" key="1">
    <citation type="submission" date="2023-10" db="EMBL/GenBank/DDBJ databases">
        <title>Draft genome sequence of Xylaria bambusicola isolate GMP-LS, the root and basal stem rot pathogen of sugarcane in Indonesia.</title>
        <authorList>
            <person name="Selvaraj P."/>
            <person name="Muralishankar V."/>
            <person name="Muruganantham S."/>
            <person name="Sp S."/>
            <person name="Haryani S."/>
            <person name="Lau K.J.X."/>
            <person name="Naqvi N.I."/>
        </authorList>
    </citation>
    <scope>NUCLEOTIDE SEQUENCE [LARGE SCALE GENOMIC DNA]</scope>
    <source>
        <strain evidence="2">GMP-LS</strain>
    </source>
</reference>
<organism evidence="2 3">
    <name type="scientific">Xylaria bambusicola</name>
    <dbReference type="NCBI Taxonomy" id="326684"/>
    <lineage>
        <taxon>Eukaryota</taxon>
        <taxon>Fungi</taxon>
        <taxon>Dikarya</taxon>
        <taxon>Ascomycota</taxon>
        <taxon>Pezizomycotina</taxon>
        <taxon>Sordariomycetes</taxon>
        <taxon>Xylariomycetidae</taxon>
        <taxon>Xylariales</taxon>
        <taxon>Xylariaceae</taxon>
        <taxon>Xylaria</taxon>
    </lineage>
</organism>
<keyword evidence="3" id="KW-1185">Reference proteome</keyword>
<proteinExistence type="predicted"/>
<protein>
    <submittedName>
        <fullName evidence="2">Uncharacterized protein</fullName>
    </submittedName>
</protein>
<sequence length="94" mass="10693">MSQGQTTKDFKPHIRISPVFCPRSRQCARNRLIDEHRRGDGNIHSTQVCPQFVHIGTYLGYERRHHGDEGARAEPVERCEGDASSFPGRTYPDA</sequence>
<feature type="compositionally biased region" description="Basic and acidic residues" evidence="1">
    <location>
        <begin position="66"/>
        <end position="81"/>
    </location>
</feature>
<dbReference type="AlphaFoldDB" id="A0AAN7ULR7"/>
<dbReference type="EMBL" id="JAWHQM010000048">
    <property type="protein sequence ID" value="KAK5635080.1"/>
    <property type="molecule type" value="Genomic_DNA"/>
</dbReference>
<evidence type="ECO:0000256" key="1">
    <source>
        <dbReference type="SAM" id="MobiDB-lite"/>
    </source>
</evidence>
<gene>
    <name evidence="2" type="ORF">RRF57_010792</name>
</gene>
<evidence type="ECO:0000313" key="2">
    <source>
        <dbReference type="EMBL" id="KAK5635080.1"/>
    </source>
</evidence>
<accession>A0AAN7ULR7</accession>
<evidence type="ECO:0000313" key="3">
    <source>
        <dbReference type="Proteomes" id="UP001305414"/>
    </source>
</evidence>
<comment type="caution">
    <text evidence="2">The sequence shown here is derived from an EMBL/GenBank/DDBJ whole genome shotgun (WGS) entry which is preliminary data.</text>
</comment>
<feature type="region of interest" description="Disordered" evidence="1">
    <location>
        <begin position="66"/>
        <end position="94"/>
    </location>
</feature>
<dbReference type="Proteomes" id="UP001305414">
    <property type="component" value="Unassembled WGS sequence"/>
</dbReference>